<dbReference type="CDD" id="cd00408">
    <property type="entry name" value="DHDPS-like"/>
    <property type="match status" value="1"/>
</dbReference>
<dbReference type="EMBL" id="CP058214">
    <property type="protein sequence ID" value="QPC42408.1"/>
    <property type="molecule type" value="Genomic_DNA"/>
</dbReference>
<dbReference type="RefSeq" id="WP_213163641.1">
    <property type="nucleotide sequence ID" value="NZ_CP058214.1"/>
</dbReference>
<evidence type="ECO:0000313" key="3">
    <source>
        <dbReference type="Proteomes" id="UP000593594"/>
    </source>
</evidence>
<name>A0A7S8C301_9HYPH</name>
<dbReference type="InterPro" id="IPR002220">
    <property type="entry name" value="DapA-like"/>
</dbReference>
<dbReference type="Proteomes" id="UP000593594">
    <property type="component" value="Chromosome"/>
</dbReference>
<sequence>MKTTAVERADLARSVLSVPPLARNADLSLDVEANAALIRYLEAGGVTTLMYGGNANFYNIDLAQFAETLGMLQDKAGADSWVIPSVGPDYGRAMDQVAVLREHDAFPTVMVLPLNFPATPDGVATGVRRFAERYGKPIVLYVKNEGYITPELAGKLADDGLVCAMKYAVVREDPSKDALLSDILQKVDPDMVISGIGERPAITHVTQFGLTAFTSGSVCVAPRSSTALLHALKRGDVAEAETIRERFLPLEDLRDGISPIRVLHDAVTLAGIADMGPMLPMLSNLSGDERARVEPVARELAALDASLADAA</sequence>
<protein>
    <submittedName>
        <fullName evidence="2">Dihydrodipicolinate synthase family protein</fullName>
    </submittedName>
</protein>
<gene>
    <name evidence="2" type="ORF">HW532_06630</name>
</gene>
<dbReference type="InterPro" id="IPR013785">
    <property type="entry name" value="Aldolase_TIM"/>
</dbReference>
<dbReference type="Gene3D" id="3.20.20.70">
    <property type="entry name" value="Aldolase class I"/>
    <property type="match status" value="1"/>
</dbReference>
<dbReference type="SUPFAM" id="SSF51569">
    <property type="entry name" value="Aldolase"/>
    <property type="match status" value="1"/>
</dbReference>
<dbReference type="GO" id="GO:0016829">
    <property type="term" value="F:lyase activity"/>
    <property type="evidence" value="ECO:0007669"/>
    <property type="project" value="UniProtKB-KW"/>
</dbReference>
<dbReference type="SMART" id="SM01130">
    <property type="entry name" value="DHDPS"/>
    <property type="match status" value="1"/>
</dbReference>
<dbReference type="Pfam" id="PF00701">
    <property type="entry name" value="DHDPS"/>
    <property type="match status" value="1"/>
</dbReference>
<evidence type="ECO:0000256" key="1">
    <source>
        <dbReference type="ARBA" id="ARBA00023239"/>
    </source>
</evidence>
<dbReference type="KEGG" id="kmn:HW532_06630"/>
<dbReference type="AlphaFoldDB" id="A0A7S8C301"/>
<organism evidence="2 3">
    <name type="scientific">Kaustia mangrovi</name>
    <dbReference type="NCBI Taxonomy" id="2593653"/>
    <lineage>
        <taxon>Bacteria</taxon>
        <taxon>Pseudomonadati</taxon>
        <taxon>Pseudomonadota</taxon>
        <taxon>Alphaproteobacteria</taxon>
        <taxon>Hyphomicrobiales</taxon>
        <taxon>Parvibaculaceae</taxon>
        <taxon>Kaustia</taxon>
    </lineage>
</organism>
<reference evidence="2 3" key="1">
    <citation type="submission" date="2020-06" db="EMBL/GenBank/DDBJ databases">
        <title>Genome sequence of 2 isolates from Red Sea Mangroves.</title>
        <authorList>
            <person name="Sefrji F."/>
            <person name="Michoud G."/>
            <person name="Merlino G."/>
            <person name="Daffonchio D."/>
        </authorList>
    </citation>
    <scope>NUCLEOTIDE SEQUENCE [LARGE SCALE GENOMIC DNA]</scope>
    <source>
        <strain evidence="2 3">R1DC25</strain>
    </source>
</reference>
<keyword evidence="3" id="KW-1185">Reference proteome</keyword>
<evidence type="ECO:0000313" key="2">
    <source>
        <dbReference type="EMBL" id="QPC42408.1"/>
    </source>
</evidence>
<keyword evidence="1" id="KW-0456">Lyase</keyword>
<proteinExistence type="predicted"/>
<accession>A0A7S8C301</accession>